<evidence type="ECO:0000259" key="7">
    <source>
        <dbReference type="Pfam" id="PF00892"/>
    </source>
</evidence>
<keyword evidence="9" id="KW-1185">Reference proteome</keyword>
<evidence type="ECO:0000256" key="4">
    <source>
        <dbReference type="ARBA" id="ARBA00022989"/>
    </source>
</evidence>
<comment type="subcellular location">
    <subcellularLocation>
        <location evidence="1">Membrane</location>
        <topology evidence="1">Multi-pass membrane protein</topology>
    </subcellularLocation>
</comment>
<feature type="domain" description="EamA" evidence="7">
    <location>
        <begin position="16"/>
        <end position="147"/>
    </location>
</feature>
<dbReference type="EMBL" id="FWZX01000013">
    <property type="protein sequence ID" value="SMF38631.1"/>
    <property type="molecule type" value="Genomic_DNA"/>
</dbReference>
<dbReference type="InterPro" id="IPR037185">
    <property type="entry name" value="EmrE-like"/>
</dbReference>
<feature type="transmembrane region" description="Helical" evidence="6">
    <location>
        <begin position="269"/>
        <end position="286"/>
    </location>
</feature>
<keyword evidence="5 6" id="KW-0472">Membrane</keyword>
<dbReference type="RefSeq" id="WP_085123730.1">
    <property type="nucleotide sequence ID" value="NZ_FWZX01000013.1"/>
</dbReference>
<keyword evidence="3 6" id="KW-0812">Transmembrane</keyword>
<dbReference type="Pfam" id="PF00892">
    <property type="entry name" value="EamA"/>
    <property type="match status" value="2"/>
</dbReference>
<dbReference type="Proteomes" id="UP000192917">
    <property type="component" value="Unassembled WGS sequence"/>
</dbReference>
<evidence type="ECO:0000256" key="1">
    <source>
        <dbReference type="ARBA" id="ARBA00004141"/>
    </source>
</evidence>
<reference evidence="8 9" key="1">
    <citation type="submission" date="2017-04" db="EMBL/GenBank/DDBJ databases">
        <authorList>
            <person name="Afonso C.L."/>
            <person name="Miller P.J."/>
            <person name="Scott M.A."/>
            <person name="Spackman E."/>
            <person name="Goraichik I."/>
            <person name="Dimitrov K.M."/>
            <person name="Suarez D.L."/>
            <person name="Swayne D.E."/>
        </authorList>
    </citation>
    <scope>NUCLEOTIDE SEQUENCE [LARGE SCALE GENOMIC DNA]</scope>
    <source>
        <strain evidence="8 9">USBA 355</strain>
    </source>
</reference>
<evidence type="ECO:0000256" key="6">
    <source>
        <dbReference type="SAM" id="Phobius"/>
    </source>
</evidence>
<dbReference type="InterPro" id="IPR000620">
    <property type="entry name" value="EamA_dom"/>
</dbReference>
<dbReference type="STRING" id="560819.SAMN05428998_11351"/>
<proteinExistence type="inferred from homology"/>
<evidence type="ECO:0000256" key="3">
    <source>
        <dbReference type="ARBA" id="ARBA00022692"/>
    </source>
</evidence>
<feature type="transmembrane region" description="Helical" evidence="6">
    <location>
        <begin position="76"/>
        <end position="96"/>
    </location>
</feature>
<keyword evidence="4 6" id="KW-1133">Transmembrane helix</keyword>
<accession>A0A1Y6C7K7</accession>
<dbReference type="GO" id="GO:0016020">
    <property type="term" value="C:membrane"/>
    <property type="evidence" value="ECO:0007669"/>
    <property type="project" value="UniProtKB-SubCell"/>
</dbReference>
<evidence type="ECO:0000256" key="2">
    <source>
        <dbReference type="ARBA" id="ARBA00009853"/>
    </source>
</evidence>
<dbReference type="PANTHER" id="PTHR22911:SF6">
    <property type="entry name" value="SOLUTE CARRIER FAMILY 35 MEMBER G1"/>
    <property type="match status" value="1"/>
</dbReference>
<name>A0A1Y6C7K7_9PROT</name>
<feature type="transmembrane region" description="Helical" evidence="6">
    <location>
        <begin position="243"/>
        <end position="263"/>
    </location>
</feature>
<feature type="transmembrane region" description="Helical" evidence="6">
    <location>
        <begin position="213"/>
        <end position="236"/>
    </location>
</feature>
<feature type="transmembrane region" description="Helical" evidence="6">
    <location>
        <begin position="157"/>
        <end position="175"/>
    </location>
</feature>
<feature type="transmembrane region" description="Helical" evidence="6">
    <location>
        <begin position="12"/>
        <end position="32"/>
    </location>
</feature>
<dbReference type="AlphaFoldDB" id="A0A1Y6C7K7"/>
<evidence type="ECO:0000313" key="9">
    <source>
        <dbReference type="Proteomes" id="UP000192917"/>
    </source>
</evidence>
<dbReference type="SUPFAM" id="SSF103481">
    <property type="entry name" value="Multidrug resistance efflux transporter EmrE"/>
    <property type="match status" value="2"/>
</dbReference>
<gene>
    <name evidence="8" type="ORF">SAMN05428998_11351</name>
</gene>
<sequence length="305" mass="32203">MSPRQRFAGLHPNLQGAAWMVAAATVFSINGVLVKELAAGGLSFWQVAFARAFFALLPLLPFVWRNGAAAFRTTYPATHLLRALFGAGAMTAGFYALSRLPLALVTAIGFTSPLFTIVLSALVLRELVRWRRWSATAIGFLGMLVMVRPGGAGFDPAMLAAVGMALGTACAVILVKRFPKGESQTAMLVWFCVTSILTSAGPAVHVWQDPTAVQWLLLVGVGVVGVAAQAMIVNAYRTGEASFVASFDYSRLLGAAVLGFAFFAEVPDLYTLLGAAIIVGSSLYIAHREAQLGKQAPPATVVGRG</sequence>
<feature type="transmembrane region" description="Helical" evidence="6">
    <location>
        <begin position="44"/>
        <end position="64"/>
    </location>
</feature>
<feature type="transmembrane region" description="Helical" evidence="6">
    <location>
        <begin position="187"/>
        <end position="207"/>
    </location>
</feature>
<protein>
    <submittedName>
        <fullName evidence="8">Permease of the drug/metabolite transporter (DMT) superfamily</fullName>
    </submittedName>
</protein>
<evidence type="ECO:0000256" key="5">
    <source>
        <dbReference type="ARBA" id="ARBA00023136"/>
    </source>
</evidence>
<comment type="similarity">
    <text evidence="2">Belongs to the drug/metabolite transporter (DMT) superfamily. 10 TMS drug/metabolite exporter (DME) (TC 2.A.7.3) family.</text>
</comment>
<feature type="transmembrane region" description="Helical" evidence="6">
    <location>
        <begin position="102"/>
        <end position="124"/>
    </location>
</feature>
<organism evidence="8 9">
    <name type="scientific">Tistlia consotensis USBA 355</name>
    <dbReference type="NCBI Taxonomy" id="560819"/>
    <lineage>
        <taxon>Bacteria</taxon>
        <taxon>Pseudomonadati</taxon>
        <taxon>Pseudomonadota</taxon>
        <taxon>Alphaproteobacteria</taxon>
        <taxon>Rhodospirillales</taxon>
        <taxon>Rhodovibrionaceae</taxon>
        <taxon>Tistlia</taxon>
    </lineage>
</organism>
<dbReference type="PANTHER" id="PTHR22911">
    <property type="entry name" value="ACYL-MALONYL CONDENSING ENZYME-RELATED"/>
    <property type="match status" value="1"/>
</dbReference>
<feature type="domain" description="EamA" evidence="7">
    <location>
        <begin position="157"/>
        <end position="285"/>
    </location>
</feature>
<feature type="transmembrane region" description="Helical" evidence="6">
    <location>
        <begin position="133"/>
        <end position="151"/>
    </location>
</feature>
<evidence type="ECO:0000313" key="8">
    <source>
        <dbReference type="EMBL" id="SMF38631.1"/>
    </source>
</evidence>